<dbReference type="Pfam" id="PF03323">
    <property type="entry name" value="GerA"/>
    <property type="match status" value="1"/>
</dbReference>
<dbReference type="PIRSF" id="PIRSF005690">
    <property type="entry name" value="GerBA"/>
    <property type="match status" value="1"/>
</dbReference>
<evidence type="ECO:0000313" key="6">
    <source>
        <dbReference type="EMBL" id="TXC85756.1"/>
    </source>
</evidence>
<organism evidence="6 7">
    <name type="scientific">Metabacillus litoralis</name>
    <dbReference type="NCBI Taxonomy" id="152268"/>
    <lineage>
        <taxon>Bacteria</taxon>
        <taxon>Bacillati</taxon>
        <taxon>Bacillota</taxon>
        <taxon>Bacilli</taxon>
        <taxon>Bacillales</taxon>
        <taxon>Bacillaceae</taxon>
        <taxon>Metabacillus</taxon>
    </lineage>
</organism>
<evidence type="ECO:0000256" key="3">
    <source>
        <dbReference type="ARBA" id="ARBA00023136"/>
    </source>
</evidence>
<comment type="subcellular location">
    <subcellularLocation>
        <location evidence="4">Cell membrane</location>
    </subcellularLocation>
    <subcellularLocation>
        <location evidence="1">Membrane</location>
        <topology evidence="1">Multi-pass membrane protein</topology>
    </subcellularLocation>
</comment>
<feature type="transmembrane region" description="Helical" evidence="5">
    <location>
        <begin position="418"/>
        <end position="439"/>
    </location>
</feature>
<sequence>MSSPSLNELNQSLTENVTTILNQFGNSQDIQIRNQQTTDAKIKYAILFIDGISNSETIEEQVIKPLRNNKTDQTDSKNQISYLSELVETKTVKLTSKLTDLIDELIVGNTVILVDGTDSSIIANTTKWPERSLEAPQAQRIPKGPNVAFNESTSQNIGLIRRILRNPKLRVETDLCSSKVKTQVTLLYIEGKIQPEVLQEIKKKMKEVEVEILLDSSYLEEMMTSEVFTDFPLTLSSDRPDVVCSELLEGKASIIVDGSPFVITLPTVLSQFFQSPEDYYTLTKGVSFKRVYRVIFYALSIILPGLYISFTVHHPGLVPSKLLISIVAQREIVPFPTVLEVLIFFILIQIITESSLRLPQSMVLTVSVFGAIILGQSVVDAKLVQPTTLVVMSASYILASVIPVYSLRPVANRLTLRFIILSGLLGIYGIMLGILYLLLHLTSLRSFGIPYLSPIAPFNMTDQKDNILRMDLDNIMNNPKKFTLEEPTKKRK</sequence>
<feature type="transmembrane region" description="Helical" evidence="5">
    <location>
        <begin position="385"/>
        <end position="406"/>
    </location>
</feature>
<comment type="caution">
    <text evidence="6">The sequence shown here is derived from an EMBL/GenBank/DDBJ whole genome shotgun (WGS) entry which is preliminary data.</text>
</comment>
<dbReference type="PANTHER" id="PTHR22550">
    <property type="entry name" value="SPORE GERMINATION PROTEIN"/>
    <property type="match status" value="1"/>
</dbReference>
<proteinExistence type="inferred from homology"/>
<evidence type="ECO:0000256" key="5">
    <source>
        <dbReference type="SAM" id="Phobius"/>
    </source>
</evidence>
<accession>A0A5C6VMJ1</accession>
<dbReference type="EMBL" id="VOQF01000016">
    <property type="protein sequence ID" value="TXC85756.1"/>
    <property type="molecule type" value="Genomic_DNA"/>
</dbReference>
<keyword evidence="5" id="KW-1133">Transmembrane helix</keyword>
<evidence type="ECO:0000256" key="1">
    <source>
        <dbReference type="ARBA" id="ARBA00004141"/>
    </source>
</evidence>
<feature type="transmembrane region" description="Helical" evidence="5">
    <location>
        <begin position="362"/>
        <end position="379"/>
    </location>
</feature>
<keyword evidence="7" id="KW-1185">Reference proteome</keyword>
<dbReference type="Proteomes" id="UP000321363">
    <property type="component" value="Unassembled WGS sequence"/>
</dbReference>
<feature type="transmembrane region" description="Helical" evidence="5">
    <location>
        <begin position="294"/>
        <end position="312"/>
    </location>
</feature>
<keyword evidence="3 4" id="KW-0472">Membrane</keyword>
<keyword evidence="5" id="KW-0812">Transmembrane</keyword>
<dbReference type="PANTHER" id="PTHR22550:SF5">
    <property type="entry name" value="LEUCINE ZIPPER PROTEIN 4"/>
    <property type="match status" value="1"/>
</dbReference>
<reference evidence="6 7" key="1">
    <citation type="journal article" date="2005" name="Int. J. Syst. Evol. Microbiol.">
        <title>Bacillus litoralis sp. nov., isolated from a tidal flat of the Yellow Sea in Korea.</title>
        <authorList>
            <person name="Yoon J.H."/>
            <person name="Oh T.K."/>
        </authorList>
    </citation>
    <scope>NUCLEOTIDE SEQUENCE [LARGE SCALE GENOMIC DNA]</scope>
    <source>
        <strain evidence="6 7">SW-211</strain>
    </source>
</reference>
<protein>
    <submittedName>
        <fullName evidence="6">Spore germination protein</fullName>
    </submittedName>
</protein>
<feature type="transmembrane region" description="Helical" evidence="5">
    <location>
        <begin position="332"/>
        <end position="350"/>
    </location>
</feature>
<gene>
    <name evidence="6" type="ORF">FS935_19835</name>
</gene>
<dbReference type="AlphaFoldDB" id="A0A5C6VMJ1"/>
<dbReference type="GO" id="GO:0009847">
    <property type="term" value="P:spore germination"/>
    <property type="evidence" value="ECO:0007669"/>
    <property type="project" value="UniProtKB-UniRule"/>
</dbReference>
<dbReference type="RefSeq" id="WP_146950385.1">
    <property type="nucleotide sequence ID" value="NZ_VOQF01000016.1"/>
</dbReference>
<dbReference type="GO" id="GO:0005886">
    <property type="term" value="C:plasma membrane"/>
    <property type="evidence" value="ECO:0007669"/>
    <property type="project" value="UniProtKB-SubCell"/>
</dbReference>
<evidence type="ECO:0000256" key="2">
    <source>
        <dbReference type="ARBA" id="ARBA00005278"/>
    </source>
</evidence>
<dbReference type="InterPro" id="IPR004995">
    <property type="entry name" value="Spore_Ger"/>
</dbReference>
<name>A0A5C6VMJ1_9BACI</name>
<evidence type="ECO:0000313" key="7">
    <source>
        <dbReference type="Proteomes" id="UP000321363"/>
    </source>
</evidence>
<dbReference type="OrthoDB" id="2778925at2"/>
<evidence type="ECO:0000256" key="4">
    <source>
        <dbReference type="PIRNR" id="PIRNR005690"/>
    </source>
</evidence>
<comment type="similarity">
    <text evidence="2 4">Belongs to the GerABKA family.</text>
</comment>
<dbReference type="InterPro" id="IPR050768">
    <property type="entry name" value="UPF0353/GerABKA_families"/>
</dbReference>